<accession>A0A2M4CCK8</accession>
<evidence type="ECO:0000313" key="2">
    <source>
        <dbReference type="EMBL" id="MBW63050.1"/>
    </source>
</evidence>
<evidence type="ECO:0000256" key="1">
    <source>
        <dbReference type="SAM" id="SignalP"/>
    </source>
</evidence>
<keyword evidence="1" id="KW-0732">Signal</keyword>
<dbReference type="EMBL" id="GGFJ01013909">
    <property type="protein sequence ID" value="MBW63050.1"/>
    <property type="molecule type" value="Transcribed_RNA"/>
</dbReference>
<proteinExistence type="predicted"/>
<organism evidence="2">
    <name type="scientific">Anopheles marajoara</name>
    <dbReference type="NCBI Taxonomy" id="58244"/>
    <lineage>
        <taxon>Eukaryota</taxon>
        <taxon>Metazoa</taxon>
        <taxon>Ecdysozoa</taxon>
        <taxon>Arthropoda</taxon>
        <taxon>Hexapoda</taxon>
        <taxon>Insecta</taxon>
        <taxon>Pterygota</taxon>
        <taxon>Neoptera</taxon>
        <taxon>Endopterygota</taxon>
        <taxon>Diptera</taxon>
        <taxon>Nematocera</taxon>
        <taxon>Culicoidea</taxon>
        <taxon>Culicidae</taxon>
        <taxon>Anophelinae</taxon>
        <taxon>Anopheles</taxon>
    </lineage>
</organism>
<reference evidence="2" key="1">
    <citation type="submission" date="2018-01" db="EMBL/GenBank/DDBJ databases">
        <title>An insight into the sialome of Amazonian anophelines.</title>
        <authorList>
            <person name="Ribeiro J.M."/>
            <person name="Scarpassa V."/>
            <person name="Calvo E."/>
        </authorList>
    </citation>
    <scope>NUCLEOTIDE SEQUENCE</scope>
    <source>
        <tissue evidence="2">Salivary glands</tissue>
    </source>
</reference>
<sequence>MHRRFGRLVSVTVAFLLTKLFPTARSHYYLALFFGTCDKIHSKTPSVQRMQVFWESSGKGNDFTLNAPAGCFLFFA</sequence>
<feature type="chain" id="PRO_5014636838" evidence="1">
    <location>
        <begin position="27"/>
        <end position="76"/>
    </location>
</feature>
<feature type="signal peptide" evidence="1">
    <location>
        <begin position="1"/>
        <end position="26"/>
    </location>
</feature>
<dbReference type="AlphaFoldDB" id="A0A2M4CCK8"/>
<name>A0A2M4CCK8_9DIPT</name>
<protein>
    <submittedName>
        <fullName evidence="2">Putative secreted protein</fullName>
    </submittedName>
</protein>